<dbReference type="EMBL" id="CAADFI010000067">
    <property type="protein sequence ID" value="VFJ94833.1"/>
    <property type="molecule type" value="Genomic_DNA"/>
</dbReference>
<dbReference type="PANTHER" id="PTHR43044">
    <property type="match status" value="1"/>
</dbReference>
<evidence type="ECO:0000313" key="10">
    <source>
        <dbReference type="EMBL" id="VFK01302.1"/>
    </source>
</evidence>
<comment type="similarity">
    <text evidence="2">Belongs to the NrfD family.</text>
</comment>
<dbReference type="InterPro" id="IPR054823">
    <property type="entry name" value="DsrP-like"/>
</dbReference>
<evidence type="ECO:0000256" key="7">
    <source>
        <dbReference type="SAM" id="Phobius"/>
    </source>
</evidence>
<evidence type="ECO:0000256" key="1">
    <source>
        <dbReference type="ARBA" id="ARBA00004651"/>
    </source>
</evidence>
<feature type="transmembrane region" description="Helical" evidence="7">
    <location>
        <begin position="58"/>
        <end position="84"/>
    </location>
</feature>
<feature type="transmembrane region" description="Helical" evidence="7">
    <location>
        <begin position="91"/>
        <end position="112"/>
    </location>
</feature>
<keyword evidence="4 7" id="KW-0812">Transmembrane</keyword>
<keyword evidence="6 7" id="KW-0472">Membrane</keyword>
<dbReference type="GO" id="GO:0005886">
    <property type="term" value="C:plasma membrane"/>
    <property type="evidence" value="ECO:0007669"/>
    <property type="project" value="UniProtKB-SubCell"/>
</dbReference>
<feature type="transmembrane region" description="Helical" evidence="7">
    <location>
        <begin position="21"/>
        <end position="38"/>
    </location>
</feature>
<dbReference type="Gene3D" id="1.20.1630.10">
    <property type="entry name" value="Formate dehydrogenase/DMSO reductase domain"/>
    <property type="match status" value="1"/>
</dbReference>
<dbReference type="EMBL" id="CAADFG010000069">
    <property type="protein sequence ID" value="VFJ94293.1"/>
    <property type="molecule type" value="Genomic_DNA"/>
</dbReference>
<feature type="transmembrane region" description="Helical" evidence="7">
    <location>
        <begin position="322"/>
        <end position="346"/>
    </location>
</feature>
<feature type="transmembrane region" description="Helical" evidence="7">
    <location>
        <begin position="132"/>
        <end position="160"/>
    </location>
</feature>
<evidence type="ECO:0000256" key="4">
    <source>
        <dbReference type="ARBA" id="ARBA00022692"/>
    </source>
</evidence>
<evidence type="ECO:0000256" key="2">
    <source>
        <dbReference type="ARBA" id="ARBA00008929"/>
    </source>
</evidence>
<evidence type="ECO:0000256" key="5">
    <source>
        <dbReference type="ARBA" id="ARBA00022989"/>
    </source>
</evidence>
<evidence type="ECO:0000256" key="3">
    <source>
        <dbReference type="ARBA" id="ARBA00022475"/>
    </source>
</evidence>
<feature type="transmembrane region" description="Helical" evidence="7">
    <location>
        <begin position="366"/>
        <end position="388"/>
    </location>
</feature>
<reference evidence="9" key="1">
    <citation type="submission" date="2019-02" db="EMBL/GenBank/DDBJ databases">
        <authorList>
            <person name="Gruber-Vodicka R. H."/>
            <person name="Seah K. B. B."/>
        </authorList>
    </citation>
    <scope>NUCLEOTIDE SEQUENCE</scope>
    <source>
        <strain evidence="10">BECK_SA2B12</strain>
        <strain evidence="8">BECK_SA2B15</strain>
        <strain evidence="9">BECK_SA2B20</strain>
    </source>
</reference>
<name>A0A450UQI7_9GAMM</name>
<keyword evidence="5 7" id="KW-1133">Transmembrane helix</keyword>
<comment type="subcellular location">
    <subcellularLocation>
        <location evidence="1">Cell membrane</location>
        <topology evidence="1">Multi-pass membrane protein</topology>
    </subcellularLocation>
</comment>
<gene>
    <name evidence="8" type="ORF">BECKH772A_GA0070896_1006913</name>
    <name evidence="9" type="ORF">BECKH772B_GA0070898_1006713</name>
    <name evidence="10" type="ORF">BECKH772C_GA0070978_1006213</name>
</gene>
<dbReference type="EMBL" id="CAADFJ010000062">
    <property type="protein sequence ID" value="VFK01302.1"/>
    <property type="molecule type" value="Genomic_DNA"/>
</dbReference>
<dbReference type="InterPro" id="IPR005614">
    <property type="entry name" value="NrfD-like"/>
</dbReference>
<sequence length="397" mass="43936">MRHFILSALGEMFRGGTRYRAWIACLVVLFLFGAWGYRRQLQEGLVVTGLSDQVSWGLYIGNFAFMVGIAASAVLLVIPAYLFHRGDFRRVVILGEGMAVAAVSMALLFVLVDLGRPDRIWHGIPLLGRLNFPASLLAWDVIVLMGYLLLNIATPFYVLYRRFEGRGPNPSVYFPFIVLAIVWAIALHTVTAFVFSANPARPFWHHAALAPHFIVTAFASGPALIILALRAIRRLTDFRVGDGVITTLGRILTVTMQINLFFIGVGLFTDFYHEGTHALSARYLYFGLNGLDALRGWIWAAIVMNGVATAILTLHPLRRRRWFLDIACVLGVLGIWMEKGLGLVVPGFIPTPLGEVFEYTPTFIEVAVSTGILAFGILIFTLLTKAAIGIEAGRARR</sequence>
<evidence type="ECO:0000313" key="8">
    <source>
        <dbReference type="EMBL" id="VFJ94293.1"/>
    </source>
</evidence>
<keyword evidence="3" id="KW-1003">Cell membrane</keyword>
<evidence type="ECO:0000256" key="6">
    <source>
        <dbReference type="ARBA" id="ARBA00023136"/>
    </source>
</evidence>
<feature type="transmembrane region" description="Helical" evidence="7">
    <location>
        <begin position="296"/>
        <end position="315"/>
    </location>
</feature>
<evidence type="ECO:0000313" key="9">
    <source>
        <dbReference type="EMBL" id="VFJ94833.1"/>
    </source>
</evidence>
<feature type="transmembrane region" description="Helical" evidence="7">
    <location>
        <begin position="172"/>
        <end position="197"/>
    </location>
</feature>
<feature type="transmembrane region" description="Helical" evidence="7">
    <location>
        <begin position="209"/>
        <end position="232"/>
    </location>
</feature>
<dbReference type="NCBIfam" id="NF045798">
    <property type="entry name" value="DsrP"/>
    <property type="match status" value="1"/>
</dbReference>
<accession>A0A450UQI7</accession>
<protein>
    <submittedName>
        <fullName evidence="9">Prokaryotic molybdopterin-containing oxidoreductase family, membrane subunit</fullName>
    </submittedName>
</protein>
<dbReference type="Pfam" id="PF03916">
    <property type="entry name" value="NrfD"/>
    <property type="match status" value="1"/>
</dbReference>
<feature type="transmembrane region" description="Helical" evidence="7">
    <location>
        <begin position="244"/>
        <end position="268"/>
    </location>
</feature>
<proteinExistence type="inferred from homology"/>
<organism evidence="9">
    <name type="scientific">Candidatus Kentrum eta</name>
    <dbReference type="NCBI Taxonomy" id="2126337"/>
    <lineage>
        <taxon>Bacteria</taxon>
        <taxon>Pseudomonadati</taxon>
        <taxon>Pseudomonadota</taxon>
        <taxon>Gammaproteobacteria</taxon>
        <taxon>Candidatus Kentrum</taxon>
    </lineage>
</organism>
<dbReference type="PANTHER" id="PTHR43044:SF2">
    <property type="entry name" value="POLYSULPHIDE REDUCTASE NRFD"/>
    <property type="match status" value="1"/>
</dbReference>
<dbReference type="AlphaFoldDB" id="A0A450UQI7"/>